<evidence type="ECO:0000256" key="1">
    <source>
        <dbReference type="SAM" id="MobiDB-lite"/>
    </source>
</evidence>
<dbReference type="RefSeq" id="WP_062005184.1">
    <property type="nucleotide sequence ID" value="NZ_CP012677.1"/>
</dbReference>
<accession>A0A0M4RRJ9</accession>
<dbReference type="OrthoDB" id="4949986at2"/>
<evidence type="ECO:0000313" key="3">
    <source>
        <dbReference type="Proteomes" id="UP000062833"/>
    </source>
</evidence>
<protein>
    <submittedName>
        <fullName evidence="2">Uncharacterized protein</fullName>
    </submittedName>
</protein>
<feature type="region of interest" description="Disordered" evidence="1">
    <location>
        <begin position="1"/>
        <end position="25"/>
    </location>
</feature>
<dbReference type="AlphaFoldDB" id="A0A0M4RRJ9"/>
<dbReference type="Proteomes" id="UP000062833">
    <property type="component" value="Chromosome"/>
</dbReference>
<gene>
    <name evidence="2" type="ORF">AOC05_01810</name>
</gene>
<keyword evidence="3" id="KW-1185">Reference proteome</keyword>
<proteinExistence type="predicted"/>
<sequence>MATISADRSRSSHNAAPRTAPPSAGIPVLPAVDVNLGAVTFFTPRGHHSYFCAAPALLVDALAAAVRAARWVPEIGTLVVTMAQTGSRESRSLGFKLEKY</sequence>
<dbReference type="EMBL" id="CP012677">
    <property type="protein sequence ID" value="ALE93896.1"/>
    <property type="molecule type" value="Genomic_DNA"/>
</dbReference>
<reference evidence="3" key="1">
    <citation type="submission" date="2015-09" db="EMBL/GenBank/DDBJ databases">
        <title>Complete genome of Arthrobacter alpinus strain R3.8.</title>
        <authorList>
            <person name="See-Too W.S."/>
            <person name="Chan K.G."/>
        </authorList>
    </citation>
    <scope>NUCLEOTIDE SEQUENCE [LARGE SCALE GENOMIC DNA]</scope>
    <source>
        <strain evidence="3">R3.8</strain>
    </source>
</reference>
<dbReference type="PATRIC" id="fig|656366.3.peg.406"/>
<name>A0A0M4RRJ9_9MICC</name>
<evidence type="ECO:0000313" key="2">
    <source>
        <dbReference type="EMBL" id="ALE93896.1"/>
    </source>
</evidence>
<organism evidence="2 3">
    <name type="scientific">Arthrobacter alpinus</name>
    <dbReference type="NCBI Taxonomy" id="656366"/>
    <lineage>
        <taxon>Bacteria</taxon>
        <taxon>Bacillati</taxon>
        <taxon>Actinomycetota</taxon>
        <taxon>Actinomycetes</taxon>
        <taxon>Micrococcales</taxon>
        <taxon>Micrococcaceae</taxon>
        <taxon>Arthrobacter</taxon>
    </lineage>
</organism>
<dbReference type="KEGG" id="aaq:AOC05_01810"/>